<dbReference type="SUPFAM" id="SSF47384">
    <property type="entry name" value="Homodimeric domain of signal transducing histidine kinase"/>
    <property type="match status" value="1"/>
</dbReference>
<dbReference type="Gene3D" id="3.30.565.10">
    <property type="entry name" value="Histidine kinase-like ATPase, C-terminal domain"/>
    <property type="match status" value="1"/>
</dbReference>
<keyword evidence="10" id="KW-0067">ATP-binding</keyword>
<dbReference type="Pfam" id="PF02518">
    <property type="entry name" value="HATPase_c"/>
    <property type="match status" value="1"/>
</dbReference>
<dbReference type="InterPro" id="IPR003660">
    <property type="entry name" value="HAMP_dom"/>
</dbReference>
<dbReference type="EC" id="2.7.13.3" evidence="3"/>
<proteinExistence type="predicted"/>
<protein>
    <recommendedName>
        <fullName evidence="3">histidine kinase</fullName>
        <ecNumber evidence="3">2.7.13.3</ecNumber>
    </recommendedName>
</protein>
<dbReference type="InterPro" id="IPR036097">
    <property type="entry name" value="HisK_dim/P_sf"/>
</dbReference>
<sequence>MMNWLSWSIGRKLLASFAGIFFVTYLLTAVVVFTSVRTAMMQAEAAALTRLADQKVELAANHLQAVATNLQAWSHLEVMNDLVSGDVDKRVTRTLESLKSQYGLAGDIYAFDSQDRLVAASAPVHPEAALPQVWRPRASEPALIDAHRDPLGQGRVLALSVPIKASFASNFKLGTLVVTLPWSAIETMLAASGHAIVLYKAAPPSLLYAGGLALDEAALARLAQRPAQVQAGAGRFVAGYSSGASKLLNDWRVAALKDGDVAEQPIRAVAVKLVVLGLLLALPIMLAVRWLSRRLTEPVQSLTSVVSQITSSGDLSARAQVSGRDELGTLAVSFNAMAGNLQRISSERERALAELGMLNKTLEQRVSERTAALEAANLELSSALANLKATQGQLVQSEKMASLGQLVAGVAHELNNPIGFIYANFPHLEEYTGELLALIDTMRQAADPAQKAMVEERIRAADLDFIREDTVKIIRSGKSGAARIKEIVSSLRSFSRLDEAELKSVRLEDGIDDTLALLHHQIKNRIAVSKNYRLNEPVLCFAGQINQVFMNVIYNALQAMDGPGTLHIATWRDGDFARVSIADSGKGIPPDLIDKIFDPFFTTKKVGEGTGLGLSISYGIVEKHGGRIDVRSEPGTGTTFTVAIRMRPLKTETIHQETRSHG</sequence>
<dbReference type="CDD" id="cd00082">
    <property type="entry name" value="HisKA"/>
    <property type="match status" value="1"/>
</dbReference>
<dbReference type="InterPro" id="IPR003661">
    <property type="entry name" value="HisK_dim/P_dom"/>
</dbReference>
<dbReference type="Gene3D" id="1.10.287.130">
    <property type="match status" value="1"/>
</dbReference>
<keyword evidence="11" id="KW-1185">Reference proteome</keyword>
<dbReference type="RefSeq" id="WP_258857192.1">
    <property type="nucleotide sequence ID" value="NZ_JANUGV010000004.1"/>
</dbReference>
<keyword evidence="10" id="KW-0547">Nucleotide-binding</keyword>
<evidence type="ECO:0000313" key="11">
    <source>
        <dbReference type="Proteomes" id="UP001205861"/>
    </source>
</evidence>
<feature type="domain" description="Histidine kinase" evidence="8">
    <location>
        <begin position="409"/>
        <end position="648"/>
    </location>
</feature>
<dbReference type="Proteomes" id="UP001205861">
    <property type="component" value="Unassembled WGS sequence"/>
</dbReference>
<dbReference type="PANTHER" id="PTHR43065:SF50">
    <property type="entry name" value="HISTIDINE KINASE"/>
    <property type="match status" value="1"/>
</dbReference>
<accession>A0ABT2BLY3</accession>
<keyword evidence="4" id="KW-0597">Phosphoprotein</keyword>
<dbReference type="InterPro" id="IPR005467">
    <property type="entry name" value="His_kinase_dom"/>
</dbReference>
<dbReference type="SUPFAM" id="SSF158472">
    <property type="entry name" value="HAMP domain-like"/>
    <property type="match status" value="1"/>
</dbReference>
<evidence type="ECO:0000259" key="9">
    <source>
        <dbReference type="PROSITE" id="PS50885"/>
    </source>
</evidence>
<evidence type="ECO:0000256" key="3">
    <source>
        <dbReference type="ARBA" id="ARBA00012438"/>
    </source>
</evidence>
<dbReference type="InterPro" id="IPR036890">
    <property type="entry name" value="HATPase_C_sf"/>
</dbReference>
<evidence type="ECO:0000256" key="2">
    <source>
        <dbReference type="ARBA" id="ARBA00004370"/>
    </source>
</evidence>
<evidence type="ECO:0000313" key="10">
    <source>
        <dbReference type="EMBL" id="MCS0609538.1"/>
    </source>
</evidence>
<dbReference type="SMART" id="SM00387">
    <property type="entry name" value="HATPase_c"/>
    <property type="match status" value="1"/>
</dbReference>
<dbReference type="PRINTS" id="PR00344">
    <property type="entry name" value="BCTRLSENSOR"/>
</dbReference>
<dbReference type="SMART" id="SM00304">
    <property type="entry name" value="HAMP"/>
    <property type="match status" value="1"/>
</dbReference>
<feature type="coiled-coil region" evidence="7">
    <location>
        <begin position="359"/>
        <end position="393"/>
    </location>
</feature>
<gene>
    <name evidence="10" type="ORF">NX773_15310</name>
</gene>
<dbReference type="InterPro" id="IPR003594">
    <property type="entry name" value="HATPase_dom"/>
</dbReference>
<evidence type="ECO:0000256" key="7">
    <source>
        <dbReference type="SAM" id="Coils"/>
    </source>
</evidence>
<dbReference type="PANTHER" id="PTHR43065">
    <property type="entry name" value="SENSOR HISTIDINE KINASE"/>
    <property type="match status" value="1"/>
</dbReference>
<dbReference type="CDD" id="cd06225">
    <property type="entry name" value="HAMP"/>
    <property type="match status" value="1"/>
</dbReference>
<keyword evidence="6" id="KW-0418">Kinase</keyword>
<feature type="domain" description="HAMP" evidence="9">
    <location>
        <begin position="293"/>
        <end position="346"/>
    </location>
</feature>
<dbReference type="Pfam" id="PF00672">
    <property type="entry name" value="HAMP"/>
    <property type="match status" value="1"/>
</dbReference>
<dbReference type="SUPFAM" id="SSF55874">
    <property type="entry name" value="ATPase domain of HSP90 chaperone/DNA topoisomerase II/histidine kinase"/>
    <property type="match status" value="1"/>
</dbReference>
<comment type="subcellular location">
    <subcellularLocation>
        <location evidence="2">Membrane</location>
    </subcellularLocation>
</comment>
<evidence type="ECO:0000256" key="5">
    <source>
        <dbReference type="ARBA" id="ARBA00022679"/>
    </source>
</evidence>
<dbReference type="InterPro" id="IPR004358">
    <property type="entry name" value="Sig_transdc_His_kin-like_C"/>
</dbReference>
<keyword evidence="5" id="KW-0808">Transferase</keyword>
<dbReference type="PROSITE" id="PS50885">
    <property type="entry name" value="HAMP"/>
    <property type="match status" value="1"/>
</dbReference>
<comment type="catalytic activity">
    <reaction evidence="1">
        <text>ATP + protein L-histidine = ADP + protein N-phospho-L-histidine.</text>
        <dbReference type="EC" id="2.7.13.3"/>
    </reaction>
</comment>
<evidence type="ECO:0000256" key="4">
    <source>
        <dbReference type="ARBA" id="ARBA00022553"/>
    </source>
</evidence>
<evidence type="ECO:0000256" key="1">
    <source>
        <dbReference type="ARBA" id="ARBA00000085"/>
    </source>
</evidence>
<dbReference type="PROSITE" id="PS50109">
    <property type="entry name" value="HIS_KIN"/>
    <property type="match status" value="1"/>
</dbReference>
<organism evidence="10 11">
    <name type="scientific">Massilia solisilvae</name>
    <dbReference type="NCBI Taxonomy" id="1811225"/>
    <lineage>
        <taxon>Bacteria</taxon>
        <taxon>Pseudomonadati</taxon>
        <taxon>Pseudomonadota</taxon>
        <taxon>Betaproteobacteria</taxon>
        <taxon>Burkholderiales</taxon>
        <taxon>Oxalobacteraceae</taxon>
        <taxon>Telluria group</taxon>
        <taxon>Massilia</taxon>
    </lineage>
</organism>
<keyword evidence="7" id="KW-0175">Coiled coil</keyword>
<evidence type="ECO:0000259" key="8">
    <source>
        <dbReference type="PROSITE" id="PS50109"/>
    </source>
</evidence>
<dbReference type="EMBL" id="JANUGV010000004">
    <property type="protein sequence ID" value="MCS0609538.1"/>
    <property type="molecule type" value="Genomic_DNA"/>
</dbReference>
<dbReference type="GO" id="GO:0005524">
    <property type="term" value="F:ATP binding"/>
    <property type="evidence" value="ECO:0007669"/>
    <property type="project" value="UniProtKB-KW"/>
</dbReference>
<comment type="caution">
    <text evidence="10">The sequence shown here is derived from an EMBL/GenBank/DDBJ whole genome shotgun (WGS) entry which is preliminary data.</text>
</comment>
<dbReference type="Gene3D" id="6.10.340.10">
    <property type="match status" value="1"/>
</dbReference>
<reference evidence="10 11" key="1">
    <citation type="submission" date="2022-08" db="EMBL/GenBank/DDBJ databases">
        <title>Reclassification of Massilia species as members of the genera Telluria, Duganella, Pseudoduganella, Mokoshia gen. nov. and Zemynaea gen. nov. using orthogonal and non-orthogonal genome-based approaches.</title>
        <authorList>
            <person name="Bowman J.P."/>
        </authorList>
    </citation>
    <scope>NUCLEOTIDE SEQUENCE [LARGE SCALE GENOMIC DNA]</scope>
    <source>
        <strain evidence="10 11">JCM 31607</strain>
    </source>
</reference>
<evidence type="ECO:0000256" key="6">
    <source>
        <dbReference type="ARBA" id="ARBA00022777"/>
    </source>
</evidence>
<name>A0ABT2BLY3_9BURK</name>